<sequence>MARFRSHVLAGLGLMAALAGCDRRSDLGPVTVSVIGEAPQLVAPSRRSIGEPSRQLMQATAQGLVRFDAAGQVEPGLAARWIVIDDGMSYIFRLRDARWADGEKVTADAVVARLRAAIAPGSRNPLKSSLGAIDEIVEMTPEVIEVRLRSPRPELLKLFAQPELAIFDLKTLDGSGPFEIAERDRRSVTLTPTPSLDDPPEAGAEVDPRETVILHGERAARAIARFVTRQSDMVTGGTFADWPLLDQVEIDPASLRVEQVAGLFGLAIVEREGFLAAPEDRAAIAMAIDRAALVEMLGPSWQAETAILPEQYESARPPVPPAWISASPNDRRLAAAARVAVWRAANGDPPALRLALPDGPGSNLVFARIAADLRAIGLTVERVDESADADLRLIDMVAPHDNARWFLMQACRLCSEVPSFALEAARDAPTMADRAARIAEADAAVTADAAFIPLARPLRWSLVSQRLRQWTANPRGVHPLNHLRADTN</sequence>
<dbReference type="GO" id="GO:0030313">
    <property type="term" value="C:cell envelope"/>
    <property type="evidence" value="ECO:0007669"/>
    <property type="project" value="UniProtKB-SubCell"/>
</dbReference>
<keyword evidence="8" id="KW-1185">Reference proteome</keyword>
<comment type="subcellular location">
    <subcellularLocation>
        <location evidence="1">Periplasm</location>
    </subcellularLocation>
</comment>
<accession>A0A396S202</accession>
<comment type="similarity">
    <text evidence="2">Belongs to the bacterial solute-binding protein 5 family.</text>
</comment>
<evidence type="ECO:0000256" key="4">
    <source>
        <dbReference type="ARBA" id="ARBA00022729"/>
    </source>
</evidence>
<protein>
    <submittedName>
        <fullName evidence="7">ABC transporter substrate-binding protein</fullName>
    </submittedName>
</protein>
<organism evidence="7 8">
    <name type="scientific">Sphingomonas gilva</name>
    <dbReference type="NCBI Taxonomy" id="2305907"/>
    <lineage>
        <taxon>Bacteria</taxon>
        <taxon>Pseudomonadati</taxon>
        <taxon>Pseudomonadota</taxon>
        <taxon>Alphaproteobacteria</taxon>
        <taxon>Sphingomonadales</taxon>
        <taxon>Sphingomonadaceae</taxon>
        <taxon>Sphingomonas</taxon>
    </lineage>
</organism>
<feature type="domain" description="Solute-binding protein family 5" evidence="6">
    <location>
        <begin position="72"/>
        <end position="381"/>
    </location>
</feature>
<dbReference type="PANTHER" id="PTHR30290">
    <property type="entry name" value="PERIPLASMIC BINDING COMPONENT OF ABC TRANSPORTER"/>
    <property type="match status" value="1"/>
</dbReference>
<feature type="region of interest" description="Disordered" evidence="5">
    <location>
        <begin position="184"/>
        <end position="205"/>
    </location>
</feature>
<dbReference type="InterPro" id="IPR000914">
    <property type="entry name" value="SBP_5_dom"/>
</dbReference>
<evidence type="ECO:0000256" key="2">
    <source>
        <dbReference type="ARBA" id="ARBA00005695"/>
    </source>
</evidence>
<dbReference type="PROSITE" id="PS51257">
    <property type="entry name" value="PROKAR_LIPOPROTEIN"/>
    <property type="match status" value="1"/>
</dbReference>
<name>A0A396S202_9SPHN</name>
<keyword evidence="3" id="KW-0813">Transport</keyword>
<dbReference type="GO" id="GO:0015833">
    <property type="term" value="P:peptide transport"/>
    <property type="evidence" value="ECO:0007669"/>
    <property type="project" value="TreeGrafter"/>
</dbReference>
<evidence type="ECO:0000313" key="8">
    <source>
        <dbReference type="Proteomes" id="UP000266693"/>
    </source>
</evidence>
<dbReference type="GO" id="GO:1904680">
    <property type="term" value="F:peptide transmembrane transporter activity"/>
    <property type="evidence" value="ECO:0007669"/>
    <property type="project" value="TreeGrafter"/>
</dbReference>
<evidence type="ECO:0000259" key="6">
    <source>
        <dbReference type="Pfam" id="PF00496"/>
    </source>
</evidence>
<gene>
    <name evidence="7" type="ORF">D1610_10640</name>
</gene>
<evidence type="ECO:0000256" key="3">
    <source>
        <dbReference type="ARBA" id="ARBA00022448"/>
    </source>
</evidence>
<dbReference type="Proteomes" id="UP000266693">
    <property type="component" value="Unassembled WGS sequence"/>
</dbReference>
<evidence type="ECO:0000256" key="1">
    <source>
        <dbReference type="ARBA" id="ARBA00004418"/>
    </source>
</evidence>
<dbReference type="Pfam" id="PF00496">
    <property type="entry name" value="SBP_bac_5"/>
    <property type="match status" value="1"/>
</dbReference>
<dbReference type="SUPFAM" id="SSF53850">
    <property type="entry name" value="Periplasmic binding protein-like II"/>
    <property type="match status" value="1"/>
</dbReference>
<dbReference type="PANTHER" id="PTHR30290:SF10">
    <property type="entry name" value="PERIPLASMIC OLIGOPEPTIDE-BINDING PROTEIN-RELATED"/>
    <property type="match status" value="1"/>
</dbReference>
<dbReference type="Gene3D" id="3.10.105.10">
    <property type="entry name" value="Dipeptide-binding Protein, Domain 3"/>
    <property type="match status" value="1"/>
</dbReference>
<dbReference type="EMBL" id="QWLV01000004">
    <property type="protein sequence ID" value="RHW17415.1"/>
    <property type="molecule type" value="Genomic_DNA"/>
</dbReference>
<dbReference type="AlphaFoldDB" id="A0A396S202"/>
<dbReference type="Gene3D" id="3.40.190.10">
    <property type="entry name" value="Periplasmic binding protein-like II"/>
    <property type="match status" value="1"/>
</dbReference>
<proteinExistence type="inferred from homology"/>
<dbReference type="OrthoDB" id="9803988at2"/>
<dbReference type="InterPro" id="IPR039424">
    <property type="entry name" value="SBP_5"/>
</dbReference>
<comment type="caution">
    <text evidence="7">The sequence shown here is derived from an EMBL/GenBank/DDBJ whole genome shotgun (WGS) entry which is preliminary data.</text>
</comment>
<evidence type="ECO:0000256" key="5">
    <source>
        <dbReference type="SAM" id="MobiDB-lite"/>
    </source>
</evidence>
<keyword evidence="4" id="KW-0732">Signal</keyword>
<evidence type="ECO:0000313" key="7">
    <source>
        <dbReference type="EMBL" id="RHW17415.1"/>
    </source>
</evidence>
<reference evidence="7 8" key="1">
    <citation type="submission" date="2018-08" db="EMBL/GenBank/DDBJ databases">
        <title>The multiple taxonomic identification of Sphingomonas gilva.</title>
        <authorList>
            <person name="Zhu D."/>
            <person name="Zheng S."/>
        </authorList>
    </citation>
    <scope>NUCLEOTIDE SEQUENCE [LARGE SCALE GENOMIC DNA]</scope>
    <source>
        <strain evidence="7 8">ZDH117</strain>
    </source>
</reference>